<keyword evidence="2" id="KW-1133">Transmembrane helix</keyword>
<name>A0A2G5HHI7_CERBT</name>
<feature type="transmembrane region" description="Helical" evidence="2">
    <location>
        <begin position="37"/>
        <end position="56"/>
    </location>
</feature>
<dbReference type="PANTHER" id="PTHR36205">
    <property type="entry name" value="CHROMOSOME 19, WHOLE GENOME SHOTGUN SEQUENCE"/>
    <property type="match status" value="1"/>
</dbReference>
<dbReference type="Proteomes" id="UP000230605">
    <property type="component" value="Chromosome 7"/>
</dbReference>
<dbReference type="EMBL" id="CP134190">
    <property type="protein sequence ID" value="WPB05895.1"/>
    <property type="molecule type" value="Genomic_DNA"/>
</dbReference>
<evidence type="ECO:0000313" key="3">
    <source>
        <dbReference type="EMBL" id="PIA92011.1"/>
    </source>
</evidence>
<dbReference type="PANTHER" id="PTHR36205:SF2">
    <property type="entry name" value="MAJOR FACILITATOR SUPERFAMILY TRANSPORTER"/>
    <property type="match status" value="1"/>
</dbReference>
<feature type="region of interest" description="Disordered" evidence="1">
    <location>
        <begin position="70"/>
        <end position="90"/>
    </location>
</feature>
<evidence type="ECO:0000256" key="1">
    <source>
        <dbReference type="SAM" id="MobiDB-lite"/>
    </source>
</evidence>
<protein>
    <submittedName>
        <fullName evidence="3">Uncharacterized protein</fullName>
    </submittedName>
</protein>
<evidence type="ECO:0000313" key="4">
    <source>
        <dbReference type="EMBL" id="WPB05895.1"/>
    </source>
</evidence>
<evidence type="ECO:0000313" key="5">
    <source>
        <dbReference type="Proteomes" id="UP000230605"/>
    </source>
</evidence>
<reference evidence="4 6" key="2">
    <citation type="submission" date="2023-09" db="EMBL/GenBank/DDBJ databases">
        <title>Complete-Gapless Cercospora beticola genome.</title>
        <authorList>
            <person name="Wyatt N.A."/>
            <person name="Spanner R.E."/>
            <person name="Bolton M.D."/>
        </authorList>
    </citation>
    <scope>NUCLEOTIDE SEQUENCE [LARGE SCALE GENOMIC DNA]</scope>
    <source>
        <strain evidence="4">Cb09-40</strain>
    </source>
</reference>
<gene>
    <name evidence="3" type="ORF">CB0940_09763</name>
    <name evidence="4" type="ORF">RHO25_010549</name>
</gene>
<dbReference type="EMBL" id="LKMD01000106">
    <property type="protein sequence ID" value="PIA92011.1"/>
    <property type="molecule type" value="Genomic_DNA"/>
</dbReference>
<keyword evidence="2" id="KW-0812">Transmembrane</keyword>
<dbReference type="OrthoDB" id="3353407at2759"/>
<sequence length="635" mass="72678">MLCRKAQQTSTRANDAQRAPVRQTATFRTMTTVSNRILRFAAVVLLLSFFLLIFSWQSTASWPSKITGTLSTEPQIPRVDPGSDDRARQPRISCKGVRGALIDAGNIVDIPQASAELSSVAFTEPTFGSYKALNLSQGWMTFKQRYGPYGYSNATAAHSEVDWDSVDWGQLQSDCAESNRERFGHLDFFEPGPRFRNVGDTHLPEAPREKTGRQAIVLRTWSTYEYHPEDLWNLRSIITEATLATNADYQVFLLIDLKCSDQPECKDVFSNYTRYNHVLESVPKEFRSISVLFDESLQRNWCPKTEEYRSMWQIMQPLQLFAHFYPEFDHYWQIEMDTRFTGHVGKMLQGFDKFGRAQPYKQARERASWAYMSSIHGTYSEFSAKINQSLHGGATIWGPDTINNVTPFGSTLPLKPEDDDFQVGVGADADLLLFGQLNDVRRFEKQEDWVFKDWYLGGFADDVPRYMSVPAQARASYDLLEAVHRSQHESGLRVPSEATLPSWALWLGLKVVGIPLPLYQYPERQHHELNWVRNGGLPDRMIDGIANGAGNYRGSSLAFFTRPVTFDWWSSLADPVFEHWMGTYKNKSQEKDLEHPEYAVVPNELPTFMREFDGEVYMPELIIHPRKSNSYHAPG</sequence>
<evidence type="ECO:0000256" key="2">
    <source>
        <dbReference type="SAM" id="Phobius"/>
    </source>
</evidence>
<dbReference type="Proteomes" id="UP001302367">
    <property type="component" value="Chromosome 7"/>
</dbReference>
<dbReference type="AlphaFoldDB" id="A0A2G5HHI7"/>
<keyword evidence="2" id="KW-0472">Membrane</keyword>
<evidence type="ECO:0000313" key="6">
    <source>
        <dbReference type="Proteomes" id="UP001302367"/>
    </source>
</evidence>
<accession>A0A2G5HHI7</accession>
<reference evidence="3 5" key="1">
    <citation type="submission" date="2015-10" db="EMBL/GenBank/DDBJ databases">
        <title>The cercosporin biosynthetic gene cluster was horizontally transferred to several fungal lineages and shown to be expanded in Cercospora beticola based on microsynteny with recipient genomes.</title>
        <authorList>
            <person name="De Jonge R."/>
            <person name="Ebert M.K."/>
            <person name="Suttle J.C."/>
            <person name="Jurick Ii W.M."/>
            <person name="Secor G.A."/>
            <person name="Thomma B.P."/>
            <person name="Van De Peer Y."/>
            <person name="Bolton M.D."/>
        </authorList>
    </citation>
    <scope>NUCLEOTIDE SEQUENCE [LARGE SCALE GENOMIC DNA]</scope>
    <source>
        <strain evidence="3 5">09-40</strain>
    </source>
</reference>
<proteinExistence type="predicted"/>
<keyword evidence="6" id="KW-1185">Reference proteome</keyword>
<dbReference type="InterPro" id="IPR021822">
    <property type="entry name" value="DUF3405"/>
</dbReference>
<dbReference type="Pfam" id="PF11885">
    <property type="entry name" value="DUF3405"/>
    <property type="match status" value="1"/>
</dbReference>
<organism evidence="3 5">
    <name type="scientific">Cercospora beticola</name>
    <name type="common">Sugarbeet leaf spot fungus</name>
    <dbReference type="NCBI Taxonomy" id="122368"/>
    <lineage>
        <taxon>Eukaryota</taxon>
        <taxon>Fungi</taxon>
        <taxon>Dikarya</taxon>
        <taxon>Ascomycota</taxon>
        <taxon>Pezizomycotina</taxon>
        <taxon>Dothideomycetes</taxon>
        <taxon>Dothideomycetidae</taxon>
        <taxon>Mycosphaerellales</taxon>
        <taxon>Mycosphaerellaceae</taxon>
        <taxon>Cercospora</taxon>
    </lineage>
</organism>